<feature type="region of interest" description="Disordered" evidence="1">
    <location>
        <begin position="159"/>
        <end position="224"/>
    </location>
</feature>
<organism evidence="2 3">
    <name type="scientific">Malikia granosa</name>
    <dbReference type="NCBI Taxonomy" id="263067"/>
    <lineage>
        <taxon>Bacteria</taxon>
        <taxon>Pseudomonadati</taxon>
        <taxon>Pseudomonadota</taxon>
        <taxon>Betaproteobacteria</taxon>
        <taxon>Burkholderiales</taxon>
        <taxon>Comamonadaceae</taxon>
        <taxon>Malikia</taxon>
    </lineage>
</organism>
<evidence type="ECO:0000313" key="2">
    <source>
        <dbReference type="EMBL" id="PRD66219.1"/>
    </source>
</evidence>
<dbReference type="RefSeq" id="WP_105747524.1">
    <property type="nucleotide sequence ID" value="NZ_PVLQ01000015.1"/>
</dbReference>
<gene>
    <name evidence="2" type="ORF">C6P64_05135</name>
</gene>
<accession>A0A2S9K6Y0</accession>
<feature type="compositionally biased region" description="Low complexity" evidence="1">
    <location>
        <begin position="159"/>
        <end position="216"/>
    </location>
</feature>
<feature type="region of interest" description="Disordered" evidence="1">
    <location>
        <begin position="1"/>
        <end position="96"/>
    </location>
</feature>
<protein>
    <submittedName>
        <fullName evidence="2">DUF3306 domain-containing protein</fullName>
    </submittedName>
</protein>
<reference evidence="2 3" key="1">
    <citation type="submission" date="2018-03" db="EMBL/GenBank/DDBJ databases">
        <title>Comparative genomics illustrates the genes involved in a hyperalkaliphilic mechanisms of Serpentinomonas isolated from highly-alkaline calcium-rich serpentinized springs.</title>
        <authorList>
            <person name="Suzuki S."/>
            <person name="Ishii S."/>
            <person name="Walworth N."/>
            <person name="Bird L."/>
            <person name="Kuenen J.G."/>
            <person name="Nealson K.H."/>
        </authorList>
    </citation>
    <scope>NUCLEOTIDE SEQUENCE [LARGE SCALE GENOMIC DNA]</scope>
    <source>
        <strain evidence="2 3">P1</strain>
    </source>
</reference>
<proteinExistence type="predicted"/>
<dbReference type="EMBL" id="PVLQ01000015">
    <property type="protein sequence ID" value="PRD66219.1"/>
    <property type="molecule type" value="Genomic_DNA"/>
</dbReference>
<name>A0A2S9K6Y0_9BURK</name>
<dbReference type="OrthoDB" id="8776025at2"/>
<comment type="caution">
    <text evidence="2">The sequence shown here is derived from an EMBL/GenBank/DDBJ whole genome shotgun (WGS) entry which is preliminary data.</text>
</comment>
<dbReference type="InterPro" id="IPR021735">
    <property type="entry name" value="DUF3306"/>
</dbReference>
<dbReference type="Pfam" id="PF11748">
    <property type="entry name" value="DUF3306"/>
    <property type="match status" value="1"/>
</dbReference>
<evidence type="ECO:0000256" key="1">
    <source>
        <dbReference type="SAM" id="MobiDB-lite"/>
    </source>
</evidence>
<dbReference type="Proteomes" id="UP000238589">
    <property type="component" value="Unassembled WGS sequence"/>
</dbReference>
<feature type="compositionally biased region" description="Low complexity" evidence="1">
    <location>
        <begin position="45"/>
        <end position="78"/>
    </location>
</feature>
<keyword evidence="3" id="KW-1185">Reference proteome</keyword>
<feature type="compositionally biased region" description="Pro residues" evidence="1">
    <location>
        <begin position="24"/>
        <end position="44"/>
    </location>
</feature>
<dbReference type="AlphaFoldDB" id="A0A2S9K6Y0"/>
<evidence type="ECO:0000313" key="3">
    <source>
        <dbReference type="Proteomes" id="UP000238589"/>
    </source>
</evidence>
<sequence>MTGDSDGFLGRWAKRKAQARSGAPLPPEPEFAPTAPAPRPPVPASVPASFQARATPAPGSLAADPAASPGSAGSTGQAEPALPAPTLHDARQLTPDSDFRPFVARAVAPEVRNAAFKQLFSDPHFNVMDGLDIYIDDYSKPDPLPLALARELLEAHFPTPSSTRAAAAAPDPASQPAPLAEAAAPSASQASAAARPEPHQAAADALDPAPEAPARAQPSSDPAP</sequence>